<reference evidence="2 3" key="1">
    <citation type="submission" date="2016-03" db="EMBL/GenBank/DDBJ databases">
        <title>Whole genome sequencing of Grifola frondosa 9006-11.</title>
        <authorList>
            <person name="Min B."/>
            <person name="Park H."/>
            <person name="Kim J.-G."/>
            <person name="Cho H."/>
            <person name="Oh Y.-L."/>
            <person name="Kong W.-S."/>
            <person name="Choi I.-G."/>
        </authorList>
    </citation>
    <scope>NUCLEOTIDE SEQUENCE [LARGE SCALE GENOMIC DNA]</scope>
    <source>
        <strain evidence="2 3">9006-11</strain>
    </source>
</reference>
<dbReference type="STRING" id="5627.A0A1C7MSW0"/>
<dbReference type="Proteomes" id="UP000092993">
    <property type="component" value="Unassembled WGS sequence"/>
</dbReference>
<organism evidence="2 3">
    <name type="scientific">Grifola frondosa</name>
    <name type="common">Maitake</name>
    <name type="synonym">Polyporus frondosus</name>
    <dbReference type="NCBI Taxonomy" id="5627"/>
    <lineage>
        <taxon>Eukaryota</taxon>
        <taxon>Fungi</taxon>
        <taxon>Dikarya</taxon>
        <taxon>Basidiomycota</taxon>
        <taxon>Agaricomycotina</taxon>
        <taxon>Agaricomycetes</taxon>
        <taxon>Polyporales</taxon>
        <taxon>Grifolaceae</taxon>
        <taxon>Grifola</taxon>
    </lineage>
</organism>
<sequence>MRPPTCIRPLAVAAIPARVRPSPACHLRNLRPPASTSRSPSLSAHHRRTLAVAVRPPSPPSAPVCVHLPLAVAARSRSRCARPPTSARSLSPPSMPVRVHLPLAVAVRPPTCICPLAVAARSRLLCARPPASARSLSRRPCASTSPSPSLSARCCCGPAISIIRARACPPPLAVVARSQLLCAPTRIRPLAVAAIHARARPPPPRRRCAVAVAVRPPTYIRPLAVAAIHARARPPPPRRRRAPAHLHLPAHRRRVPAAAMCLPSPPLLPPTHCRRAPAIAAILVSAAARQSSICSLPRYNVYNTKLICDISVCPWALLIS</sequence>
<evidence type="ECO:0000313" key="2">
    <source>
        <dbReference type="EMBL" id="OBZ79898.1"/>
    </source>
</evidence>
<dbReference type="EMBL" id="LUGG01000001">
    <property type="protein sequence ID" value="OBZ79898.1"/>
    <property type="molecule type" value="Genomic_DNA"/>
</dbReference>
<evidence type="ECO:0000256" key="1">
    <source>
        <dbReference type="SAM" id="MobiDB-lite"/>
    </source>
</evidence>
<comment type="caution">
    <text evidence="2">The sequence shown here is derived from an EMBL/GenBank/DDBJ whole genome shotgun (WGS) entry which is preliminary data.</text>
</comment>
<protein>
    <submittedName>
        <fullName evidence="2">Uncharacterized protein</fullName>
    </submittedName>
</protein>
<gene>
    <name evidence="2" type="ORF">A0H81_01458</name>
</gene>
<evidence type="ECO:0000313" key="3">
    <source>
        <dbReference type="Proteomes" id="UP000092993"/>
    </source>
</evidence>
<proteinExistence type="predicted"/>
<name>A0A1C7MSW0_GRIFR</name>
<feature type="region of interest" description="Disordered" evidence="1">
    <location>
        <begin position="28"/>
        <end position="47"/>
    </location>
</feature>
<dbReference type="AlphaFoldDB" id="A0A1C7MSW0"/>
<keyword evidence="3" id="KW-1185">Reference proteome</keyword>
<accession>A0A1C7MSW0</accession>